<keyword evidence="1" id="KW-0732">Signal</keyword>
<dbReference type="PANTHER" id="PTHR37183">
    <property type="entry name" value="PLANT THIONIN FAMILY PROTEIN"/>
    <property type="match status" value="1"/>
</dbReference>
<name>A0AAV6W227_9LAMI</name>
<evidence type="ECO:0000313" key="2">
    <source>
        <dbReference type="EMBL" id="KAG8364094.1"/>
    </source>
</evidence>
<gene>
    <name evidence="2" type="ORF">BUALT_Bualt19G0090900</name>
</gene>
<organism evidence="2 3">
    <name type="scientific">Buddleja alternifolia</name>
    <dbReference type="NCBI Taxonomy" id="168488"/>
    <lineage>
        <taxon>Eukaryota</taxon>
        <taxon>Viridiplantae</taxon>
        <taxon>Streptophyta</taxon>
        <taxon>Embryophyta</taxon>
        <taxon>Tracheophyta</taxon>
        <taxon>Spermatophyta</taxon>
        <taxon>Magnoliopsida</taxon>
        <taxon>eudicotyledons</taxon>
        <taxon>Gunneridae</taxon>
        <taxon>Pentapetalae</taxon>
        <taxon>asterids</taxon>
        <taxon>lamiids</taxon>
        <taxon>Lamiales</taxon>
        <taxon>Scrophulariaceae</taxon>
        <taxon>Buddlejeae</taxon>
        <taxon>Buddleja</taxon>
    </lineage>
</organism>
<dbReference type="EMBL" id="WHWC01000019">
    <property type="protein sequence ID" value="KAG8364094.1"/>
    <property type="molecule type" value="Genomic_DNA"/>
</dbReference>
<dbReference type="AlphaFoldDB" id="A0AAV6W227"/>
<evidence type="ECO:0000313" key="3">
    <source>
        <dbReference type="Proteomes" id="UP000826271"/>
    </source>
</evidence>
<evidence type="ECO:0008006" key="4">
    <source>
        <dbReference type="Google" id="ProtNLM"/>
    </source>
</evidence>
<feature type="chain" id="PRO_5043809485" description="Plant thionin family protein" evidence="1">
    <location>
        <begin position="27"/>
        <end position="72"/>
    </location>
</feature>
<accession>A0AAV6W227</accession>
<comment type="caution">
    <text evidence="2">The sequence shown here is derived from an EMBL/GenBank/DDBJ whole genome shotgun (WGS) entry which is preliminary data.</text>
</comment>
<keyword evidence="3" id="KW-1185">Reference proteome</keyword>
<dbReference type="Proteomes" id="UP000826271">
    <property type="component" value="Unassembled WGS sequence"/>
</dbReference>
<evidence type="ECO:0000256" key="1">
    <source>
        <dbReference type="SAM" id="SignalP"/>
    </source>
</evidence>
<feature type="signal peptide" evidence="1">
    <location>
        <begin position="1"/>
        <end position="26"/>
    </location>
</feature>
<proteinExistence type="predicted"/>
<protein>
    <recommendedName>
        <fullName evidence="4">Plant thionin family protein</fullName>
    </recommendedName>
</protein>
<reference evidence="2" key="1">
    <citation type="submission" date="2019-10" db="EMBL/GenBank/DDBJ databases">
        <authorList>
            <person name="Zhang R."/>
            <person name="Pan Y."/>
            <person name="Wang J."/>
            <person name="Ma R."/>
            <person name="Yu S."/>
        </authorList>
    </citation>
    <scope>NUCLEOTIDE SEQUENCE</scope>
    <source>
        <strain evidence="2">LA-IB0</strain>
        <tissue evidence="2">Leaf</tissue>
    </source>
</reference>
<dbReference type="PANTHER" id="PTHR37183:SF1">
    <property type="entry name" value="PLANT THIONIN FAMILY PROTEIN"/>
    <property type="match status" value="1"/>
</dbReference>
<sequence length="72" mass="8162">MEKKKMVIVMTMIIFIITANMNGVKSDASDCYDGCSTACVNPDPRLTSRCDRKCQIRCSPGIVPQYIYIYIF</sequence>